<dbReference type="EMBL" id="JAACJL010000016">
    <property type="protein sequence ID" value="KAF4619320.1"/>
    <property type="molecule type" value="Genomic_DNA"/>
</dbReference>
<name>A0A8H4VT31_9AGAR</name>
<dbReference type="SUPFAM" id="SSF52047">
    <property type="entry name" value="RNI-like"/>
    <property type="match status" value="1"/>
</dbReference>
<proteinExistence type="predicted"/>
<keyword evidence="2" id="KW-1185">Reference proteome</keyword>
<comment type="caution">
    <text evidence="1">The sequence shown here is derived from an EMBL/GenBank/DDBJ whole genome shotgun (WGS) entry which is preliminary data.</text>
</comment>
<organism evidence="1 2">
    <name type="scientific">Agrocybe pediades</name>
    <dbReference type="NCBI Taxonomy" id="84607"/>
    <lineage>
        <taxon>Eukaryota</taxon>
        <taxon>Fungi</taxon>
        <taxon>Dikarya</taxon>
        <taxon>Basidiomycota</taxon>
        <taxon>Agaricomycotina</taxon>
        <taxon>Agaricomycetes</taxon>
        <taxon>Agaricomycetidae</taxon>
        <taxon>Agaricales</taxon>
        <taxon>Agaricineae</taxon>
        <taxon>Strophariaceae</taxon>
        <taxon>Agrocybe</taxon>
    </lineage>
</organism>
<evidence type="ECO:0000313" key="2">
    <source>
        <dbReference type="Proteomes" id="UP000521872"/>
    </source>
</evidence>
<evidence type="ECO:0000313" key="1">
    <source>
        <dbReference type="EMBL" id="KAF4619320.1"/>
    </source>
</evidence>
<dbReference type="Proteomes" id="UP000521872">
    <property type="component" value="Unassembled WGS sequence"/>
</dbReference>
<sequence>MPGSYARSSMNAFTQYLLSLAFSVNLEPDVLSVNSSTSAFPVDHGSTLGDNNDGITVLDISDPLSPSYCFVSIYGLSIHDQEAASEDVPELVPLSAKTYVRAYYPEEETSSSEENEEVSALEERSVQGAIRSLDPYPVISLQTLHATWPDEYELEGEMEVETQSNTIPAAAALDNDNDVALPLAPSLVDAIFRRAVETAIATNTIDELESFLNDEEKVCAMKDILRARKPIEDGAPFLLLQRLLQVDLHSKCIDLSSLHLSKDQIQMLFREQSWLESVEHIDVSGLIHFDIDVLRELVGCLPNLRHINLWNTAVTGYQLQDLLDREPDLFYRIERLIHPIFFDRSESSVFAPALSFVVVKKRPRHKSPIMTSLPYFTPSQLVQGFLDIFGPILTVRKQGEEDPFRDLALLDHMLWTGAFASEARPQGAPWSQRAIPYIPSYASENFHARQWLFVLDVEMEYAFGRFIPEVGQLLSAEIKAMNETNETTFRAEVNKVVDRLKAEHGGLFELFDVRAFFDALKEEGRLPPDPQALNRLLKYLRSCRHCQAEHSAERTSPASRS</sequence>
<reference evidence="1 2" key="1">
    <citation type="submission" date="2019-12" db="EMBL/GenBank/DDBJ databases">
        <authorList>
            <person name="Floudas D."/>
            <person name="Bentzer J."/>
            <person name="Ahren D."/>
            <person name="Johansson T."/>
            <person name="Persson P."/>
            <person name="Tunlid A."/>
        </authorList>
    </citation>
    <scope>NUCLEOTIDE SEQUENCE [LARGE SCALE GENOMIC DNA]</scope>
    <source>
        <strain evidence="1 2">CBS 102.39</strain>
    </source>
</reference>
<protein>
    <submittedName>
        <fullName evidence="1">Uncharacterized protein</fullName>
    </submittedName>
</protein>
<dbReference type="AlphaFoldDB" id="A0A8H4VT31"/>
<accession>A0A8H4VT31</accession>
<gene>
    <name evidence="1" type="ORF">D9613_004888</name>
</gene>